<keyword evidence="13" id="KW-1185">Reference proteome</keyword>
<dbReference type="InterPro" id="IPR000926">
    <property type="entry name" value="RibA"/>
</dbReference>
<dbReference type="Proteomes" id="UP000605568">
    <property type="component" value="Unassembled WGS sequence"/>
</dbReference>
<comment type="pathway">
    <text evidence="2">Cofactor biosynthesis; riboflavin biosynthesis; 5-amino-6-(D-ribitylamino)uracil from GTP: step 1/4.</text>
</comment>
<dbReference type="Pfam" id="PF00925">
    <property type="entry name" value="GTP_cyclohydro2"/>
    <property type="match status" value="1"/>
</dbReference>
<comment type="caution">
    <text evidence="12">The sequence shown here is derived from an EMBL/GenBank/DDBJ whole genome shotgun (WGS) entry which is preliminary data.</text>
</comment>
<keyword evidence="7" id="KW-0378">Hydrolase</keyword>
<evidence type="ECO:0000256" key="1">
    <source>
        <dbReference type="ARBA" id="ARBA00001947"/>
    </source>
</evidence>
<evidence type="ECO:0000313" key="13">
    <source>
        <dbReference type="Proteomes" id="UP000605568"/>
    </source>
</evidence>
<gene>
    <name evidence="12" type="ORF">GCM10017774_69420</name>
</gene>
<keyword evidence="5" id="KW-0479">Metal-binding</keyword>
<evidence type="ECO:0000256" key="6">
    <source>
        <dbReference type="ARBA" id="ARBA00022741"/>
    </source>
</evidence>
<dbReference type="EC" id="3.5.4.25" evidence="3"/>
<evidence type="ECO:0000256" key="4">
    <source>
        <dbReference type="ARBA" id="ARBA00022619"/>
    </source>
</evidence>
<evidence type="ECO:0000259" key="11">
    <source>
        <dbReference type="Pfam" id="PF00925"/>
    </source>
</evidence>
<evidence type="ECO:0000256" key="10">
    <source>
        <dbReference type="ARBA" id="ARBA00049295"/>
    </source>
</evidence>
<name>A0ABQ3MPF4_9PSEU</name>
<feature type="domain" description="GTP cyclohydrolase II" evidence="11">
    <location>
        <begin position="21"/>
        <end position="167"/>
    </location>
</feature>
<keyword evidence="6" id="KW-0547">Nucleotide-binding</keyword>
<dbReference type="EMBL" id="BNAR01000013">
    <property type="protein sequence ID" value="GHH54403.1"/>
    <property type="molecule type" value="Genomic_DNA"/>
</dbReference>
<protein>
    <recommendedName>
        <fullName evidence="3">GTP cyclohydrolase II</fullName>
        <ecNumber evidence="3">3.5.4.25</ecNumber>
    </recommendedName>
</protein>
<comment type="cofactor">
    <cofactor evidence="1">
        <name>Zn(2+)</name>
        <dbReference type="ChEBI" id="CHEBI:29105"/>
    </cofactor>
</comment>
<proteinExistence type="predicted"/>
<accession>A0ABQ3MPF4</accession>
<keyword evidence="4" id="KW-0686">Riboflavin biosynthesis</keyword>
<dbReference type="PANTHER" id="PTHR21327">
    <property type="entry name" value="GTP CYCLOHYDROLASE II-RELATED"/>
    <property type="match status" value="1"/>
</dbReference>
<evidence type="ECO:0000256" key="3">
    <source>
        <dbReference type="ARBA" id="ARBA00012762"/>
    </source>
</evidence>
<dbReference type="PANTHER" id="PTHR21327:SF18">
    <property type="entry name" value="3,4-DIHYDROXY-2-BUTANONE 4-PHOSPHATE SYNTHASE"/>
    <property type="match status" value="1"/>
</dbReference>
<evidence type="ECO:0000256" key="8">
    <source>
        <dbReference type="ARBA" id="ARBA00022833"/>
    </source>
</evidence>
<keyword evidence="8" id="KW-0862">Zinc</keyword>
<dbReference type="SUPFAM" id="SSF142695">
    <property type="entry name" value="RibA-like"/>
    <property type="match status" value="1"/>
</dbReference>
<comment type="catalytic activity">
    <reaction evidence="10">
        <text>GTP + 4 H2O = 2,5-diamino-6-hydroxy-4-(5-phosphoribosylamino)-pyrimidine + formate + 2 phosphate + 3 H(+)</text>
        <dbReference type="Rhea" id="RHEA:23704"/>
        <dbReference type="ChEBI" id="CHEBI:15377"/>
        <dbReference type="ChEBI" id="CHEBI:15378"/>
        <dbReference type="ChEBI" id="CHEBI:15740"/>
        <dbReference type="ChEBI" id="CHEBI:37565"/>
        <dbReference type="ChEBI" id="CHEBI:43474"/>
        <dbReference type="ChEBI" id="CHEBI:58614"/>
        <dbReference type="EC" id="3.5.4.25"/>
    </reaction>
</comment>
<sequence length="198" mass="22244">MTEQLFQHTLWRKGNQFRVTVLAAEDQTGHNPATAAVYGNPQNDCLVRIHSRCVYGEVFESDDCDCRAQLRTALQMIDAEGAGVVIYLDQEGRGEGLRNKARGYAYSQEHHTDTFTSYRALGLPDDSRSYEAAAELLHRLNLESVRLLTNNPAKVKALQDNDIDVKRETWTVPVSESAQAYLEAKRQFGHMIVTAQAD</sequence>
<dbReference type="InterPro" id="IPR032677">
    <property type="entry name" value="GTP_cyclohydro_II"/>
</dbReference>
<dbReference type="NCBIfam" id="NF001591">
    <property type="entry name" value="PRK00393.1"/>
    <property type="match status" value="1"/>
</dbReference>
<evidence type="ECO:0000256" key="2">
    <source>
        <dbReference type="ARBA" id="ARBA00004853"/>
    </source>
</evidence>
<dbReference type="CDD" id="cd00641">
    <property type="entry name" value="GTP_cyclohydro2"/>
    <property type="match status" value="1"/>
</dbReference>
<organism evidence="12 13">
    <name type="scientific">Lentzea cavernae</name>
    <dbReference type="NCBI Taxonomy" id="2020703"/>
    <lineage>
        <taxon>Bacteria</taxon>
        <taxon>Bacillati</taxon>
        <taxon>Actinomycetota</taxon>
        <taxon>Actinomycetes</taxon>
        <taxon>Pseudonocardiales</taxon>
        <taxon>Pseudonocardiaceae</taxon>
        <taxon>Lentzea</taxon>
    </lineage>
</organism>
<reference evidence="13" key="1">
    <citation type="journal article" date="2019" name="Int. J. Syst. Evol. Microbiol.">
        <title>The Global Catalogue of Microorganisms (GCM) 10K type strain sequencing project: providing services to taxonomists for standard genome sequencing and annotation.</title>
        <authorList>
            <consortium name="The Broad Institute Genomics Platform"/>
            <consortium name="The Broad Institute Genome Sequencing Center for Infectious Disease"/>
            <person name="Wu L."/>
            <person name="Ma J."/>
        </authorList>
    </citation>
    <scope>NUCLEOTIDE SEQUENCE [LARGE SCALE GENOMIC DNA]</scope>
    <source>
        <strain evidence="13">CGMCC 4.7367</strain>
    </source>
</reference>
<evidence type="ECO:0000256" key="7">
    <source>
        <dbReference type="ARBA" id="ARBA00022801"/>
    </source>
</evidence>
<keyword evidence="9" id="KW-0342">GTP-binding</keyword>
<dbReference type="InterPro" id="IPR036144">
    <property type="entry name" value="RibA-like_sf"/>
</dbReference>
<dbReference type="RefSeq" id="WP_191303569.1">
    <property type="nucleotide sequence ID" value="NZ_BNAR01000013.1"/>
</dbReference>
<evidence type="ECO:0000256" key="9">
    <source>
        <dbReference type="ARBA" id="ARBA00023134"/>
    </source>
</evidence>
<dbReference type="Gene3D" id="3.40.50.10990">
    <property type="entry name" value="GTP cyclohydrolase II"/>
    <property type="match status" value="1"/>
</dbReference>
<evidence type="ECO:0000313" key="12">
    <source>
        <dbReference type="EMBL" id="GHH54403.1"/>
    </source>
</evidence>
<evidence type="ECO:0000256" key="5">
    <source>
        <dbReference type="ARBA" id="ARBA00022723"/>
    </source>
</evidence>